<feature type="compositionally biased region" description="Polar residues" evidence="1">
    <location>
        <begin position="359"/>
        <end position="379"/>
    </location>
</feature>
<dbReference type="InterPro" id="IPR012337">
    <property type="entry name" value="RNaseH-like_sf"/>
</dbReference>
<dbReference type="PANTHER" id="PTHR46628">
    <property type="entry name" value="PIRNA BIOGENESIS PROTEIN EXD1"/>
    <property type="match status" value="1"/>
</dbReference>
<feature type="compositionally biased region" description="Polar residues" evidence="1">
    <location>
        <begin position="388"/>
        <end position="406"/>
    </location>
</feature>
<feature type="region of interest" description="Disordered" evidence="1">
    <location>
        <begin position="351"/>
        <end position="406"/>
    </location>
</feature>
<dbReference type="EMBL" id="CAXLJM020000117">
    <property type="protein sequence ID" value="CAL8137342.1"/>
    <property type="molecule type" value="Genomic_DNA"/>
</dbReference>
<evidence type="ECO:0008006" key="4">
    <source>
        <dbReference type="Google" id="ProtNLM"/>
    </source>
</evidence>
<dbReference type="InterPro" id="IPR052144">
    <property type="entry name" value="piRNA_biogenesis_EXD1"/>
</dbReference>
<keyword evidence="3" id="KW-1185">Reference proteome</keyword>
<dbReference type="Gene3D" id="3.30.420.10">
    <property type="entry name" value="Ribonuclease H-like superfamily/Ribonuclease H"/>
    <property type="match status" value="1"/>
</dbReference>
<sequence>MSLKFNKYVRPDHCQVIFDFEKGTPVRVRTRVGGVFEGKVTYTMSSIGRTTGLELVNVVMITPQIQPMKLINFMRFEENELATVAAIGPSNIVRFDRSIELIHRVVMVDDAEKFDTLEAELLTKKPTEVGLYFCGLDVGRRAELYYIAMYILDTIVIIDCDEMISEYESYLGRLDVLLFSNEDIVKVAFNSRHIADWLYHFESIYLKNIFDIQVTELYLWARGHPANQLKPISSNLKYKRLSECMEEFLDPVHLVKEELVALREFEGQEFTDITHPMVNRPFVDKRAQKWVILEVKHLLRLREAMMKRMFELLTDVTTANVSDHVACRPFDTRYDISDELAIPPTVVKKLIPSPGGSGASNRSTPDDQASFNNQATADTETAVDVEADSTTVDEATASGSNGSPTP</sequence>
<name>A0ABP1RW40_9HEXA</name>
<dbReference type="InterPro" id="IPR036397">
    <property type="entry name" value="RNaseH_sf"/>
</dbReference>
<dbReference type="SUPFAM" id="SSF53098">
    <property type="entry name" value="Ribonuclease H-like"/>
    <property type="match status" value="1"/>
</dbReference>
<evidence type="ECO:0000256" key="1">
    <source>
        <dbReference type="SAM" id="MobiDB-lite"/>
    </source>
</evidence>
<accession>A0ABP1RW40</accession>
<proteinExistence type="predicted"/>
<dbReference type="PANTHER" id="PTHR46628:SF1">
    <property type="entry name" value="PIRNA BIOGENESIS PROTEIN EXD1"/>
    <property type="match status" value="1"/>
</dbReference>
<gene>
    <name evidence="2" type="ORF">ODALV1_LOCUS26875</name>
</gene>
<dbReference type="Proteomes" id="UP001642540">
    <property type="component" value="Unassembled WGS sequence"/>
</dbReference>
<protein>
    <recommendedName>
        <fullName evidence="4">3'-5' exonuclease domain-containing protein</fullName>
    </recommendedName>
</protein>
<evidence type="ECO:0000313" key="3">
    <source>
        <dbReference type="Proteomes" id="UP001642540"/>
    </source>
</evidence>
<reference evidence="2 3" key="1">
    <citation type="submission" date="2024-08" db="EMBL/GenBank/DDBJ databases">
        <authorList>
            <person name="Cucini C."/>
            <person name="Frati F."/>
        </authorList>
    </citation>
    <scope>NUCLEOTIDE SEQUENCE [LARGE SCALE GENOMIC DNA]</scope>
</reference>
<organism evidence="2 3">
    <name type="scientific">Orchesella dallaii</name>
    <dbReference type="NCBI Taxonomy" id="48710"/>
    <lineage>
        <taxon>Eukaryota</taxon>
        <taxon>Metazoa</taxon>
        <taxon>Ecdysozoa</taxon>
        <taxon>Arthropoda</taxon>
        <taxon>Hexapoda</taxon>
        <taxon>Collembola</taxon>
        <taxon>Entomobryomorpha</taxon>
        <taxon>Entomobryoidea</taxon>
        <taxon>Orchesellidae</taxon>
        <taxon>Orchesellinae</taxon>
        <taxon>Orchesella</taxon>
    </lineage>
</organism>
<comment type="caution">
    <text evidence="2">The sequence shown here is derived from an EMBL/GenBank/DDBJ whole genome shotgun (WGS) entry which is preliminary data.</text>
</comment>
<evidence type="ECO:0000313" key="2">
    <source>
        <dbReference type="EMBL" id="CAL8137342.1"/>
    </source>
</evidence>